<evidence type="ECO:0000256" key="5">
    <source>
        <dbReference type="ARBA" id="ARBA00023014"/>
    </source>
</evidence>
<dbReference type="GO" id="GO:0005886">
    <property type="term" value="C:plasma membrane"/>
    <property type="evidence" value="ECO:0007669"/>
    <property type="project" value="TreeGrafter"/>
</dbReference>
<keyword evidence="3" id="KW-0560">Oxidoreductase</keyword>
<dbReference type="Pfam" id="PF02754">
    <property type="entry name" value="CCG"/>
    <property type="match status" value="2"/>
</dbReference>
<sequence length="419" mass="46689">MTETPAEHETEAPPASGGQGGTEEFVQHWRNAAYNCFSSGHKFCREVCPVMQVTRNESWTPTAFHANVVAMEKGELEIADIAEDYVNCTGCGACELRCPNTLFTGDFYRFRTRTVDLVKAVRALAVDNGVHQQGWQRWNLLTDERTHEPVLGDVPVSQEHVRDWSDGLNLPVGGETVLFVDCEAAFYRTSVPRAVAQLLQRADYEFGLMNEQWCCGGPAAEMGYTEQAKRFARHNLDDWRAAGVRRVLVLDPHDYITFTEDYPAYFGDEYDIEIVLVVELLAEMIRDGRLTPSVPVDRTVTYHDPCRLNKRKGIWKEPREVLSAIPGLVFHDVDRVTQWSYCSGGGGGLPVEKPELTARISESRVEKAAGLGVDTLVSACPWSERPLSEAGDARQIDVVDIHELLAESLGIEVGGSRGR</sequence>
<keyword evidence="9" id="KW-1185">Reference proteome</keyword>
<proteinExistence type="predicted"/>
<evidence type="ECO:0000313" key="8">
    <source>
        <dbReference type="EMBL" id="AXK35049.1"/>
    </source>
</evidence>
<dbReference type="InterPro" id="IPR004017">
    <property type="entry name" value="Cys_rich_dom"/>
</dbReference>
<dbReference type="InterPro" id="IPR051460">
    <property type="entry name" value="HdrC_iron-sulfur_subunit"/>
</dbReference>
<evidence type="ECO:0000256" key="3">
    <source>
        <dbReference type="ARBA" id="ARBA00023002"/>
    </source>
</evidence>
<dbReference type="GO" id="GO:0016491">
    <property type="term" value="F:oxidoreductase activity"/>
    <property type="evidence" value="ECO:0007669"/>
    <property type="project" value="UniProtKB-KW"/>
</dbReference>
<dbReference type="SUPFAM" id="SSF46548">
    <property type="entry name" value="alpha-helical ferredoxin"/>
    <property type="match status" value="1"/>
</dbReference>
<dbReference type="PANTHER" id="PTHR43255">
    <property type="entry name" value="IRON-SULFUR-BINDING OXIDOREDUCTASE FADF-RELATED-RELATED"/>
    <property type="match status" value="1"/>
</dbReference>
<evidence type="ECO:0000256" key="6">
    <source>
        <dbReference type="SAM" id="MobiDB-lite"/>
    </source>
</evidence>
<evidence type="ECO:0000259" key="7">
    <source>
        <dbReference type="PROSITE" id="PS51379"/>
    </source>
</evidence>
<dbReference type="PROSITE" id="PS00198">
    <property type="entry name" value="4FE4S_FER_1"/>
    <property type="match status" value="1"/>
</dbReference>
<dbReference type="GO" id="GO:0046872">
    <property type="term" value="F:metal ion binding"/>
    <property type="evidence" value="ECO:0007669"/>
    <property type="project" value="UniProtKB-KW"/>
</dbReference>
<dbReference type="KEGG" id="sarm:DVA86_22775"/>
<dbReference type="Pfam" id="PF13183">
    <property type="entry name" value="Fer4_8"/>
    <property type="match status" value="1"/>
</dbReference>
<dbReference type="EMBL" id="CP031320">
    <property type="protein sequence ID" value="AXK35049.1"/>
    <property type="molecule type" value="Genomic_DNA"/>
</dbReference>
<evidence type="ECO:0000256" key="1">
    <source>
        <dbReference type="ARBA" id="ARBA00022485"/>
    </source>
</evidence>
<protein>
    <submittedName>
        <fullName evidence="8">(Fe-S)-binding protein</fullName>
    </submittedName>
</protein>
<name>A0A345XTT3_9ACTN</name>
<feature type="region of interest" description="Disordered" evidence="6">
    <location>
        <begin position="1"/>
        <end position="22"/>
    </location>
</feature>
<dbReference type="Gene3D" id="1.10.1060.10">
    <property type="entry name" value="Alpha-helical ferredoxin"/>
    <property type="match status" value="1"/>
</dbReference>
<dbReference type="InterPro" id="IPR017896">
    <property type="entry name" value="4Fe4S_Fe-S-bd"/>
</dbReference>
<dbReference type="AlphaFoldDB" id="A0A345XTT3"/>
<evidence type="ECO:0000256" key="2">
    <source>
        <dbReference type="ARBA" id="ARBA00022723"/>
    </source>
</evidence>
<gene>
    <name evidence="8" type="ORF">DVA86_22775</name>
</gene>
<keyword evidence="1" id="KW-0004">4Fe-4S</keyword>
<feature type="domain" description="4Fe-4S ferredoxin-type" evidence="7">
    <location>
        <begin position="79"/>
        <end position="108"/>
    </location>
</feature>
<dbReference type="InterPro" id="IPR009051">
    <property type="entry name" value="Helical_ferredxn"/>
</dbReference>
<keyword evidence="5" id="KW-0411">Iron-sulfur</keyword>
<reference evidence="8 9" key="1">
    <citation type="submission" date="2018-07" db="EMBL/GenBank/DDBJ databases">
        <title>Draft genome of the type strain Streptomyces armeniacus ATCC 15676.</title>
        <authorList>
            <person name="Labana P."/>
            <person name="Gosse J.T."/>
            <person name="Boddy C.N."/>
        </authorList>
    </citation>
    <scope>NUCLEOTIDE SEQUENCE [LARGE SCALE GENOMIC DNA]</scope>
    <source>
        <strain evidence="8 9">ATCC 15676</strain>
    </source>
</reference>
<dbReference type="GO" id="GO:0051539">
    <property type="term" value="F:4 iron, 4 sulfur cluster binding"/>
    <property type="evidence" value="ECO:0007669"/>
    <property type="project" value="UniProtKB-KW"/>
</dbReference>
<dbReference type="RefSeq" id="WP_208880940.1">
    <property type="nucleotide sequence ID" value="NZ_CP031320.1"/>
</dbReference>
<dbReference type="InterPro" id="IPR017900">
    <property type="entry name" value="4Fe4S_Fe_S_CS"/>
</dbReference>
<keyword evidence="2" id="KW-0479">Metal-binding</keyword>
<evidence type="ECO:0000256" key="4">
    <source>
        <dbReference type="ARBA" id="ARBA00023004"/>
    </source>
</evidence>
<organism evidence="8 9">
    <name type="scientific">Streptomyces armeniacus</name>
    <dbReference type="NCBI Taxonomy" id="83291"/>
    <lineage>
        <taxon>Bacteria</taxon>
        <taxon>Bacillati</taxon>
        <taxon>Actinomycetota</taxon>
        <taxon>Actinomycetes</taxon>
        <taxon>Kitasatosporales</taxon>
        <taxon>Streptomycetaceae</taxon>
        <taxon>Streptomyces</taxon>
    </lineage>
</organism>
<feature type="compositionally biased region" description="Basic and acidic residues" evidence="6">
    <location>
        <begin position="1"/>
        <end position="11"/>
    </location>
</feature>
<dbReference type="PROSITE" id="PS51379">
    <property type="entry name" value="4FE4S_FER_2"/>
    <property type="match status" value="1"/>
</dbReference>
<dbReference type="PANTHER" id="PTHR43255:SF1">
    <property type="entry name" value="IRON-SULFUR-BINDING OXIDOREDUCTASE FADF-RELATED"/>
    <property type="match status" value="1"/>
</dbReference>
<keyword evidence="4" id="KW-0408">Iron</keyword>
<evidence type="ECO:0000313" key="9">
    <source>
        <dbReference type="Proteomes" id="UP000254425"/>
    </source>
</evidence>
<accession>A0A345XTT3</accession>
<dbReference type="Proteomes" id="UP000254425">
    <property type="component" value="Chromosome"/>
</dbReference>